<protein>
    <recommendedName>
        <fullName evidence="7">AMP-dependent synthetase/ligase domain-containing protein</fullName>
    </recommendedName>
</protein>
<evidence type="ECO:0000256" key="1">
    <source>
        <dbReference type="ARBA" id="ARBA00006432"/>
    </source>
</evidence>
<dbReference type="GO" id="GO:0006631">
    <property type="term" value="P:fatty acid metabolic process"/>
    <property type="evidence" value="ECO:0007669"/>
    <property type="project" value="TreeGrafter"/>
</dbReference>
<evidence type="ECO:0000259" key="5">
    <source>
        <dbReference type="Pfam" id="PF13193"/>
    </source>
</evidence>
<dbReference type="InterPro" id="IPR000873">
    <property type="entry name" value="AMP-dep_synth/lig_dom"/>
</dbReference>
<name>A0A382JP95_9ZZZZ</name>
<feature type="transmembrane region" description="Helical" evidence="3">
    <location>
        <begin position="107"/>
        <end position="129"/>
    </location>
</feature>
<feature type="domain" description="AMP-dependent synthetase/ligase" evidence="4">
    <location>
        <begin position="49"/>
        <end position="266"/>
    </location>
</feature>
<evidence type="ECO:0000256" key="2">
    <source>
        <dbReference type="ARBA" id="ARBA00022598"/>
    </source>
</evidence>
<organism evidence="6">
    <name type="scientific">marine metagenome</name>
    <dbReference type="NCBI Taxonomy" id="408172"/>
    <lineage>
        <taxon>unclassified sequences</taxon>
        <taxon>metagenomes</taxon>
        <taxon>ecological metagenomes</taxon>
    </lineage>
</organism>
<gene>
    <name evidence="6" type="ORF">METZ01_LOCUS266016</name>
</gene>
<reference evidence="6" key="1">
    <citation type="submission" date="2018-05" db="EMBL/GenBank/DDBJ databases">
        <authorList>
            <person name="Lanie J.A."/>
            <person name="Ng W.-L."/>
            <person name="Kazmierczak K.M."/>
            <person name="Andrzejewski T.M."/>
            <person name="Davidsen T.M."/>
            <person name="Wayne K.J."/>
            <person name="Tettelin H."/>
            <person name="Glass J.I."/>
            <person name="Rusch D."/>
            <person name="Podicherti R."/>
            <person name="Tsui H.-C.T."/>
            <person name="Winkler M.E."/>
        </authorList>
    </citation>
    <scope>NUCLEOTIDE SEQUENCE</scope>
</reference>
<dbReference type="GO" id="GO:0031956">
    <property type="term" value="F:medium-chain fatty acid-CoA ligase activity"/>
    <property type="evidence" value="ECO:0007669"/>
    <property type="project" value="TreeGrafter"/>
</dbReference>
<evidence type="ECO:0008006" key="7">
    <source>
        <dbReference type="Google" id="ProtNLM"/>
    </source>
</evidence>
<keyword evidence="2" id="KW-0436">Ligase</keyword>
<dbReference type="Gene3D" id="3.30.300.30">
    <property type="match status" value="1"/>
</dbReference>
<dbReference type="PANTHER" id="PTHR43201">
    <property type="entry name" value="ACYL-COA SYNTHETASE"/>
    <property type="match status" value="1"/>
</dbReference>
<sequence>LKLDIETAPKLRNMVLLGNSTPVGFVTEAQFDRLAESCPIEEVQITRMRARVRDPGLMLYTSGTTANPKGCPMSHEAIVRNSIALGRFRYRLTQQDRFWSPLPMFHIAAILPLVAIFDVAGAYLTMSYFDAGVALKMLETERATATYPCFVTIMSDLIHHPKFSDTDLSRITLMNANFAVQPPGIKEAMLEAMPNAIYVGTYGMTETGGTVCTRELTDSLEARCTRLGKPLPGLEVKIIDADGNERPTGERGEILVRGYSLFEGYYKDPEKTAEAFEPDGFFHTGDIGSFDAEGQIMFHGRTKEMLKVGGENVAAAEIETYLAQHPAVKLAQAVGVPDKRLQEVPAVFVEKHEGHEISEQELIDFCKGQIASYKVPRYVRFVTEWPMSTSKIQKFRLREQILTELRIDED</sequence>
<dbReference type="EMBL" id="UINC01075207">
    <property type="protein sequence ID" value="SVC13162.1"/>
    <property type="molecule type" value="Genomic_DNA"/>
</dbReference>
<keyword evidence="3" id="KW-0812">Transmembrane</keyword>
<dbReference type="Pfam" id="PF00501">
    <property type="entry name" value="AMP-binding"/>
    <property type="match status" value="1"/>
</dbReference>
<dbReference type="InterPro" id="IPR025110">
    <property type="entry name" value="AMP-bd_C"/>
</dbReference>
<dbReference type="CDD" id="cd04433">
    <property type="entry name" value="AFD_class_I"/>
    <property type="match status" value="1"/>
</dbReference>
<dbReference type="SUPFAM" id="SSF56801">
    <property type="entry name" value="Acetyl-CoA synthetase-like"/>
    <property type="match status" value="1"/>
</dbReference>
<dbReference type="Gene3D" id="3.40.50.12780">
    <property type="entry name" value="N-terminal domain of ligase-like"/>
    <property type="match status" value="1"/>
</dbReference>
<evidence type="ECO:0000313" key="6">
    <source>
        <dbReference type="EMBL" id="SVC13162.1"/>
    </source>
</evidence>
<dbReference type="InterPro" id="IPR045851">
    <property type="entry name" value="AMP-bd_C_sf"/>
</dbReference>
<keyword evidence="3" id="KW-1133">Transmembrane helix</keyword>
<evidence type="ECO:0000256" key="3">
    <source>
        <dbReference type="SAM" id="Phobius"/>
    </source>
</evidence>
<feature type="domain" description="AMP-binding enzyme C-terminal" evidence="5">
    <location>
        <begin position="317"/>
        <end position="390"/>
    </location>
</feature>
<dbReference type="FunFam" id="3.30.300.30:FF:000008">
    <property type="entry name" value="2,3-dihydroxybenzoate-AMP ligase"/>
    <property type="match status" value="1"/>
</dbReference>
<dbReference type="PANTHER" id="PTHR43201:SF5">
    <property type="entry name" value="MEDIUM-CHAIN ACYL-COA LIGASE ACSF2, MITOCHONDRIAL"/>
    <property type="match status" value="1"/>
</dbReference>
<dbReference type="AlphaFoldDB" id="A0A382JP95"/>
<evidence type="ECO:0000259" key="4">
    <source>
        <dbReference type="Pfam" id="PF00501"/>
    </source>
</evidence>
<comment type="similarity">
    <text evidence="1">Belongs to the ATP-dependent AMP-binding enzyme family.</text>
</comment>
<keyword evidence="3" id="KW-0472">Membrane</keyword>
<feature type="non-terminal residue" evidence="6">
    <location>
        <position position="1"/>
    </location>
</feature>
<accession>A0A382JP95</accession>
<dbReference type="Pfam" id="PF13193">
    <property type="entry name" value="AMP-binding_C"/>
    <property type="match status" value="1"/>
</dbReference>
<dbReference type="InterPro" id="IPR042099">
    <property type="entry name" value="ANL_N_sf"/>
</dbReference>
<proteinExistence type="inferred from homology"/>